<comment type="caution">
    <text evidence="8">The sequence shown here is derived from an EMBL/GenBank/DDBJ whole genome shotgun (WGS) entry which is preliminary data.</text>
</comment>
<name>A0A0G1IMM9_9BACT</name>
<keyword evidence="2 4" id="KW-0689">Ribosomal protein</keyword>
<dbReference type="FunFam" id="3.90.930.12:FF:000001">
    <property type="entry name" value="50S ribosomal protein L6"/>
    <property type="match status" value="1"/>
</dbReference>
<dbReference type="PANTHER" id="PTHR11655">
    <property type="entry name" value="60S/50S RIBOSOMAL PROTEIN L6/L9"/>
    <property type="match status" value="1"/>
</dbReference>
<sequence>MRFGNMSRLAKKPIIVPPGVSITDDRGAWVFKGPKGELKKSFSSYANIEEKPEGVFISLKPRVPKEAYAVLGTTAALFKNCILGVKDGFEKKLEIAGIGFKAQAEGRDLILSLGFTHPVRVAAPEGINFKVEKNIILVNGADKELVGRVAAEIRAQKPPEPYKGKGIHYFGEIIRRKAGKKAVAAA</sequence>
<dbReference type="GO" id="GO:0003735">
    <property type="term" value="F:structural constituent of ribosome"/>
    <property type="evidence" value="ECO:0007669"/>
    <property type="project" value="UniProtKB-UniRule"/>
</dbReference>
<keyword evidence="3 4" id="KW-0687">Ribonucleoprotein</keyword>
<dbReference type="Proteomes" id="UP000034087">
    <property type="component" value="Unassembled WGS sequence"/>
</dbReference>
<protein>
    <recommendedName>
        <fullName evidence="4">Large ribosomal subunit protein uL6</fullName>
    </recommendedName>
</protein>
<dbReference type="GO" id="GO:0002181">
    <property type="term" value="P:cytoplasmic translation"/>
    <property type="evidence" value="ECO:0007669"/>
    <property type="project" value="TreeGrafter"/>
</dbReference>
<dbReference type="Pfam" id="PF00347">
    <property type="entry name" value="Ribosomal_L6"/>
    <property type="match status" value="1"/>
</dbReference>
<comment type="similarity">
    <text evidence="1 4 5">Belongs to the universal ribosomal protein uL6 family.</text>
</comment>
<dbReference type="PIRSF" id="PIRSF002162">
    <property type="entry name" value="Ribosomal_L6"/>
    <property type="match status" value="1"/>
</dbReference>
<evidence type="ECO:0000256" key="5">
    <source>
        <dbReference type="RuleBase" id="RU003869"/>
    </source>
</evidence>
<evidence type="ECO:0000256" key="4">
    <source>
        <dbReference type="HAMAP-Rule" id="MF_01365"/>
    </source>
</evidence>
<dbReference type="EMBL" id="LCIR01000003">
    <property type="protein sequence ID" value="KKT60168.1"/>
    <property type="molecule type" value="Genomic_DNA"/>
</dbReference>
<comment type="function">
    <text evidence="4 6">This protein binds to the 23S rRNA, and is important in its secondary structure. It is located near the subunit interface in the base of the L7/L12 stalk, and near the tRNA binding site of the peptidyltransferase center.</text>
</comment>
<organism evidence="8 9">
    <name type="scientific">Candidatus Giovannonibacteria bacterium GW2011_GWA1_44_25</name>
    <dbReference type="NCBI Taxonomy" id="1618645"/>
    <lineage>
        <taxon>Bacteria</taxon>
        <taxon>Candidatus Giovannoniibacteriota</taxon>
    </lineage>
</organism>
<evidence type="ECO:0000259" key="7">
    <source>
        <dbReference type="Pfam" id="PF00347"/>
    </source>
</evidence>
<dbReference type="PANTHER" id="PTHR11655:SF14">
    <property type="entry name" value="LARGE RIBOSOMAL SUBUNIT PROTEIN UL6M"/>
    <property type="match status" value="1"/>
</dbReference>
<dbReference type="InterPro" id="IPR000702">
    <property type="entry name" value="Ribosomal_uL6-like"/>
</dbReference>
<comment type="subunit">
    <text evidence="4">Part of the 50S ribosomal subunit.</text>
</comment>
<evidence type="ECO:0000313" key="8">
    <source>
        <dbReference type="EMBL" id="KKT60168.1"/>
    </source>
</evidence>
<dbReference type="InterPro" id="IPR020040">
    <property type="entry name" value="Ribosomal_uL6_a/b-dom"/>
</dbReference>
<dbReference type="Gene3D" id="3.90.930.12">
    <property type="entry name" value="Ribosomal protein L6, alpha-beta domain"/>
    <property type="match status" value="2"/>
</dbReference>
<dbReference type="HAMAP" id="MF_01365_B">
    <property type="entry name" value="Ribosomal_uL6_B"/>
    <property type="match status" value="1"/>
</dbReference>
<evidence type="ECO:0000256" key="2">
    <source>
        <dbReference type="ARBA" id="ARBA00022980"/>
    </source>
</evidence>
<dbReference type="InterPro" id="IPR036789">
    <property type="entry name" value="Ribosomal_uL6-like_a/b-dom_sf"/>
</dbReference>
<keyword evidence="4 6" id="KW-0699">rRNA-binding</keyword>
<proteinExistence type="inferred from homology"/>
<dbReference type="GO" id="GO:0022625">
    <property type="term" value="C:cytosolic large ribosomal subunit"/>
    <property type="evidence" value="ECO:0007669"/>
    <property type="project" value="UniProtKB-UniRule"/>
</dbReference>
<evidence type="ECO:0000313" key="9">
    <source>
        <dbReference type="Proteomes" id="UP000034087"/>
    </source>
</evidence>
<dbReference type="GO" id="GO:0019843">
    <property type="term" value="F:rRNA binding"/>
    <property type="evidence" value="ECO:0007669"/>
    <property type="project" value="UniProtKB-UniRule"/>
</dbReference>
<dbReference type="SUPFAM" id="SSF56053">
    <property type="entry name" value="Ribosomal protein L6"/>
    <property type="match status" value="2"/>
</dbReference>
<reference evidence="8 9" key="1">
    <citation type="journal article" date="2015" name="Nature">
        <title>rRNA introns, odd ribosomes, and small enigmatic genomes across a large radiation of phyla.</title>
        <authorList>
            <person name="Brown C.T."/>
            <person name="Hug L.A."/>
            <person name="Thomas B.C."/>
            <person name="Sharon I."/>
            <person name="Castelle C.J."/>
            <person name="Singh A."/>
            <person name="Wilkins M.J."/>
            <person name="Williams K.H."/>
            <person name="Banfield J.F."/>
        </authorList>
    </citation>
    <scope>NUCLEOTIDE SEQUENCE [LARGE SCALE GENOMIC DNA]</scope>
</reference>
<dbReference type="PRINTS" id="PR00059">
    <property type="entry name" value="RIBOSOMALL6"/>
</dbReference>
<gene>
    <name evidence="4" type="primary">rplF</name>
    <name evidence="8" type="ORF">UW53_C0003G0079</name>
</gene>
<evidence type="ECO:0000256" key="6">
    <source>
        <dbReference type="RuleBase" id="RU003870"/>
    </source>
</evidence>
<dbReference type="AlphaFoldDB" id="A0A0G1IMM9"/>
<accession>A0A0G1IMM9</accession>
<evidence type="ECO:0000256" key="1">
    <source>
        <dbReference type="ARBA" id="ARBA00009356"/>
    </source>
</evidence>
<feature type="domain" description="Large ribosomal subunit protein uL6 alpha-beta" evidence="7">
    <location>
        <begin position="97"/>
        <end position="169"/>
    </location>
</feature>
<keyword evidence="4 6" id="KW-0694">RNA-binding</keyword>
<dbReference type="InterPro" id="IPR002358">
    <property type="entry name" value="Ribosomal_uL6_CS"/>
</dbReference>
<dbReference type="NCBIfam" id="TIGR03654">
    <property type="entry name" value="L6_bact"/>
    <property type="match status" value="1"/>
</dbReference>
<evidence type="ECO:0000256" key="3">
    <source>
        <dbReference type="ARBA" id="ARBA00023274"/>
    </source>
</evidence>
<dbReference type="PATRIC" id="fig|1618645.3.peg.287"/>
<dbReference type="PROSITE" id="PS00525">
    <property type="entry name" value="RIBOSOMAL_L6_1"/>
    <property type="match status" value="1"/>
</dbReference>
<dbReference type="InterPro" id="IPR019906">
    <property type="entry name" value="Ribosomal_uL6_bac-type"/>
</dbReference>